<name>A0A0K8SME9_LYGHE</name>
<protein>
    <submittedName>
        <fullName evidence="1">Uncharacterized protein</fullName>
    </submittedName>
</protein>
<sequence>VLLDTPFLFFCLFHGMRLTLMVRQNVGSPLDLLPCLAYEFAFFWYLKLIQMLALRVRILPVGIRTLAVLKAPQRLSITSKIRPTRQQLLGCRSPITITLPNPTSTFESHSGPSHQIKF</sequence>
<reference evidence="1" key="1">
    <citation type="submission" date="2014-09" db="EMBL/GenBank/DDBJ databases">
        <authorList>
            <person name="Magalhaes I.L.F."/>
            <person name="Oliveira U."/>
            <person name="Santos F.R."/>
            <person name="Vidigal T.H.D.A."/>
            <person name="Brescovit A.D."/>
            <person name="Santos A.J."/>
        </authorList>
    </citation>
    <scope>NUCLEOTIDE SEQUENCE</scope>
</reference>
<feature type="non-terminal residue" evidence="1">
    <location>
        <position position="1"/>
    </location>
</feature>
<dbReference type="EMBL" id="GBRD01011530">
    <property type="protein sequence ID" value="JAG54294.1"/>
    <property type="molecule type" value="Transcribed_RNA"/>
</dbReference>
<accession>A0A0K8SME9</accession>
<feature type="non-terminal residue" evidence="1">
    <location>
        <position position="118"/>
    </location>
</feature>
<proteinExistence type="predicted"/>
<organism evidence="1">
    <name type="scientific">Lygus hesperus</name>
    <name type="common">Western plant bug</name>
    <dbReference type="NCBI Taxonomy" id="30085"/>
    <lineage>
        <taxon>Eukaryota</taxon>
        <taxon>Metazoa</taxon>
        <taxon>Ecdysozoa</taxon>
        <taxon>Arthropoda</taxon>
        <taxon>Hexapoda</taxon>
        <taxon>Insecta</taxon>
        <taxon>Pterygota</taxon>
        <taxon>Neoptera</taxon>
        <taxon>Paraneoptera</taxon>
        <taxon>Hemiptera</taxon>
        <taxon>Heteroptera</taxon>
        <taxon>Panheteroptera</taxon>
        <taxon>Cimicomorpha</taxon>
        <taxon>Miridae</taxon>
        <taxon>Mirini</taxon>
        <taxon>Lygus</taxon>
    </lineage>
</organism>
<dbReference type="AlphaFoldDB" id="A0A0K8SME9"/>
<evidence type="ECO:0000313" key="1">
    <source>
        <dbReference type="EMBL" id="JAG54294.1"/>
    </source>
</evidence>